<proteinExistence type="predicted"/>
<evidence type="ECO:0000313" key="3">
    <source>
        <dbReference type="EMBL" id="KAF6135899.1"/>
    </source>
</evidence>
<dbReference type="PANTHER" id="PTHR45089:SF24">
    <property type="entry name" value="DNAJ HEAT SHOCK N-TERMINAL DOMAIN-CONTAINING PROTEIN"/>
    <property type="match status" value="1"/>
</dbReference>
<feature type="region of interest" description="Disordered" evidence="1">
    <location>
        <begin position="726"/>
        <end position="757"/>
    </location>
</feature>
<dbReference type="Pfam" id="PF00226">
    <property type="entry name" value="DnaJ"/>
    <property type="match status" value="1"/>
</dbReference>
<feature type="compositionally biased region" description="Low complexity" evidence="1">
    <location>
        <begin position="346"/>
        <end position="355"/>
    </location>
</feature>
<feature type="region of interest" description="Disordered" evidence="1">
    <location>
        <begin position="447"/>
        <end position="479"/>
    </location>
</feature>
<feature type="domain" description="J" evidence="2">
    <location>
        <begin position="67"/>
        <end position="131"/>
    </location>
</feature>
<dbReference type="Pfam" id="PF11926">
    <property type="entry name" value="DUF3444"/>
    <property type="match status" value="2"/>
</dbReference>
<dbReference type="AlphaFoldDB" id="A0A7J7KZW7"/>
<evidence type="ECO:0000256" key="1">
    <source>
        <dbReference type="SAM" id="MobiDB-lite"/>
    </source>
</evidence>
<dbReference type="SUPFAM" id="SSF46565">
    <property type="entry name" value="Chaperone J-domain"/>
    <property type="match status" value="1"/>
</dbReference>
<accession>A0A7J7KZW7</accession>
<feature type="compositionally biased region" description="Low complexity" evidence="1">
    <location>
        <begin position="144"/>
        <end position="154"/>
    </location>
</feature>
<feature type="compositionally biased region" description="Polar residues" evidence="1">
    <location>
        <begin position="276"/>
        <end position="299"/>
    </location>
</feature>
<feature type="region of interest" description="Disordered" evidence="1">
    <location>
        <begin position="128"/>
        <end position="161"/>
    </location>
</feature>
<dbReference type="Gene3D" id="1.10.287.110">
    <property type="entry name" value="DnaJ domain"/>
    <property type="match status" value="1"/>
</dbReference>
<keyword evidence="4" id="KW-1185">Reference proteome</keyword>
<dbReference type="CDD" id="cd06257">
    <property type="entry name" value="DnaJ"/>
    <property type="match status" value="1"/>
</dbReference>
<dbReference type="Proteomes" id="UP000541444">
    <property type="component" value="Unassembled WGS sequence"/>
</dbReference>
<dbReference type="OrthoDB" id="10250354at2759"/>
<feature type="region of interest" description="Disordered" evidence="1">
    <location>
        <begin position="238"/>
        <end position="392"/>
    </location>
</feature>
<dbReference type="InterPro" id="IPR036869">
    <property type="entry name" value="J_dom_sf"/>
</dbReference>
<name>A0A7J7KZW7_9MAGN</name>
<gene>
    <name evidence="3" type="ORF">GIB67_006791</name>
</gene>
<dbReference type="InterPro" id="IPR024593">
    <property type="entry name" value="DUF3444"/>
</dbReference>
<dbReference type="SMART" id="SM00271">
    <property type="entry name" value="DnaJ"/>
    <property type="match status" value="1"/>
</dbReference>
<evidence type="ECO:0000313" key="4">
    <source>
        <dbReference type="Proteomes" id="UP000541444"/>
    </source>
</evidence>
<protein>
    <recommendedName>
        <fullName evidence="2">J domain-containing protein</fullName>
    </recommendedName>
</protein>
<feature type="region of interest" description="Disordered" evidence="1">
    <location>
        <begin position="772"/>
        <end position="807"/>
    </location>
</feature>
<feature type="compositionally biased region" description="Basic and acidic residues" evidence="1">
    <location>
        <begin position="447"/>
        <end position="466"/>
    </location>
</feature>
<organism evidence="3 4">
    <name type="scientific">Kingdonia uniflora</name>
    <dbReference type="NCBI Taxonomy" id="39325"/>
    <lineage>
        <taxon>Eukaryota</taxon>
        <taxon>Viridiplantae</taxon>
        <taxon>Streptophyta</taxon>
        <taxon>Embryophyta</taxon>
        <taxon>Tracheophyta</taxon>
        <taxon>Spermatophyta</taxon>
        <taxon>Magnoliopsida</taxon>
        <taxon>Ranunculales</taxon>
        <taxon>Circaeasteraceae</taxon>
        <taxon>Kingdonia</taxon>
    </lineage>
</organism>
<feature type="compositionally biased region" description="Basic and acidic residues" evidence="1">
    <location>
        <begin position="313"/>
        <end position="323"/>
    </location>
</feature>
<sequence>MECNKEEAVRAKTIAEKKMQTKDFVGAKKILLRAQQLHKDLENVSQMLTVCEVHCSSELKSSSSEMDWYGILQVAQTADEGSIKKQYRKLALLLHPDKNKFAGAEAAFKLIGEAQRVLSDQQKRSLYDMKRKVYPRPRQPPQPRNRNQNIRKPPVVNNNFVSSGQTQFTGVNLHQQQQQQQQQQTQPGVADGLPTFWTSCPFCSIRYQYYTNIVNRALRCQSCTKPFIAYDMNVQGGPGGPNWSQPGFPQQAFGQGGHNNLGPHSTSGTVPPRTGFQGNISNGTTPSNPSVKKANTSEVGVSKTKNDANGVAMKEDKVEDKNNPKVVAGKPNTCKKRSRRPEEESSVSCGSGSSSDANLGDITGSGLGDGRYPRRSHRQKQNVSYNENGSEDDDFVCTKKSKACGKSNLTEDQSEASMAEKALKTNEAASTKVEEGISEKAEECNTNREEVSSEVKKESSRPEVTIESKVNPGCEKNPDPEFFDVPDPDFYDFDKDRKEECFAADQMWAVYDNLDGMPRFYARVRKVMSPGFKVRITWLTTDFDDESWINWSNEELPIACGRFKHEKSEITEDINMFSHPVLWEKGPGRSSYIIYPRKGEIWALFKNWDMSWSNDPENHRNFEFEFVLVQSDYVEGSGISVAYLVKLKGFVSLFKLKKGTISAQMPPHELLRFSHRVPSYITTGTEREDVPEGYFELDPASLPAMLEGFDDLEDVEVKIKSTDAKIDGSCSKSPGKNTQDRLNSESPKTRSQTKVGTRVDEGNLKHVDNLKSSNCTVSPLTKERNSDDIETSLNADSEEGTSSLDPNEIPGAEFFDFDADRSHDKFQCGQIWALYCDLDGLPKYYARITKVEASPEFKLHVTWLEACSLPKNMVHWFNEDMPICCGTFKLTNGGNSVYTNIDSFSHQSKVVSIIKNKKFEIYPRKGEIWAVYRNFSLQWMRSDLDKCEYDMVEILEDNGSSTKMLLLGLEDGFDTVFRIQKKDGNVVTMAIPRMELLRFSHKVPAFRLMGERDGSLSGCWELDPKAIPVCLFRSN</sequence>
<comment type="caution">
    <text evidence="3">The sequence shown here is derived from an EMBL/GenBank/DDBJ whole genome shotgun (WGS) entry which is preliminary data.</text>
</comment>
<dbReference type="InterPro" id="IPR001623">
    <property type="entry name" value="DnaJ_domain"/>
</dbReference>
<evidence type="ECO:0000259" key="2">
    <source>
        <dbReference type="PROSITE" id="PS50076"/>
    </source>
</evidence>
<dbReference type="PANTHER" id="PTHR45089">
    <property type="entry name" value="DNAJ HEAT SHOCK AMINO-TERMINAL DOMAIN PROTEIN-RELATED"/>
    <property type="match status" value="1"/>
</dbReference>
<dbReference type="PROSITE" id="PS50076">
    <property type="entry name" value="DNAJ_2"/>
    <property type="match status" value="1"/>
</dbReference>
<reference evidence="3 4" key="1">
    <citation type="journal article" date="2020" name="IScience">
        <title>Genome Sequencing of the Endangered Kingdonia uniflora (Circaeasteraceae, Ranunculales) Reveals Potential Mechanisms of Evolutionary Specialization.</title>
        <authorList>
            <person name="Sun Y."/>
            <person name="Deng T."/>
            <person name="Zhang A."/>
            <person name="Moore M.J."/>
            <person name="Landis J.B."/>
            <person name="Lin N."/>
            <person name="Zhang H."/>
            <person name="Zhang X."/>
            <person name="Huang J."/>
            <person name="Zhang X."/>
            <person name="Sun H."/>
            <person name="Wang H."/>
        </authorList>
    </citation>
    <scope>NUCLEOTIDE SEQUENCE [LARGE SCALE GENOMIC DNA]</scope>
    <source>
        <strain evidence="3">TB1705</strain>
        <tissue evidence="3">Leaf</tissue>
    </source>
</reference>
<feature type="compositionally biased region" description="Polar residues" evidence="1">
    <location>
        <begin position="791"/>
        <end position="805"/>
    </location>
</feature>
<dbReference type="PRINTS" id="PR00625">
    <property type="entry name" value="JDOMAIN"/>
</dbReference>
<feature type="compositionally biased region" description="Polar residues" evidence="1">
    <location>
        <begin position="744"/>
        <end position="755"/>
    </location>
</feature>
<dbReference type="EMBL" id="JACGCM010002768">
    <property type="protein sequence ID" value="KAF6135899.1"/>
    <property type="molecule type" value="Genomic_DNA"/>
</dbReference>